<evidence type="ECO:0000313" key="2">
    <source>
        <dbReference type="EMBL" id="KAL0192736.1"/>
    </source>
</evidence>
<evidence type="ECO:0000313" key="3">
    <source>
        <dbReference type="Proteomes" id="UP001529510"/>
    </source>
</evidence>
<protein>
    <submittedName>
        <fullName evidence="2">Uncharacterized protein</fullName>
    </submittedName>
</protein>
<feature type="non-terminal residue" evidence="2">
    <location>
        <position position="1"/>
    </location>
</feature>
<comment type="caution">
    <text evidence="2">The sequence shown here is derived from an EMBL/GenBank/DDBJ whole genome shotgun (WGS) entry which is preliminary data.</text>
</comment>
<dbReference type="EMBL" id="JAMKFB020000005">
    <property type="protein sequence ID" value="KAL0192736.1"/>
    <property type="molecule type" value="Genomic_DNA"/>
</dbReference>
<evidence type="ECO:0000256" key="1">
    <source>
        <dbReference type="SAM" id="Coils"/>
    </source>
</evidence>
<reference evidence="2 3" key="1">
    <citation type="submission" date="2024-05" db="EMBL/GenBank/DDBJ databases">
        <title>Genome sequencing and assembly of Indian major carp, Cirrhinus mrigala (Hamilton, 1822).</title>
        <authorList>
            <person name="Mohindra V."/>
            <person name="Chowdhury L.M."/>
            <person name="Lal K."/>
            <person name="Jena J.K."/>
        </authorList>
    </citation>
    <scope>NUCLEOTIDE SEQUENCE [LARGE SCALE GENOMIC DNA]</scope>
    <source>
        <strain evidence="2">CM1030</strain>
        <tissue evidence="2">Blood</tissue>
    </source>
</reference>
<accession>A0ABD0R4X0</accession>
<keyword evidence="3" id="KW-1185">Reference proteome</keyword>
<keyword evidence="1" id="KW-0175">Coiled coil</keyword>
<proteinExistence type="predicted"/>
<dbReference type="Proteomes" id="UP001529510">
    <property type="component" value="Unassembled WGS sequence"/>
</dbReference>
<gene>
    <name evidence="2" type="ORF">M9458_011032</name>
</gene>
<organism evidence="2 3">
    <name type="scientific">Cirrhinus mrigala</name>
    <name type="common">Mrigala</name>
    <dbReference type="NCBI Taxonomy" id="683832"/>
    <lineage>
        <taxon>Eukaryota</taxon>
        <taxon>Metazoa</taxon>
        <taxon>Chordata</taxon>
        <taxon>Craniata</taxon>
        <taxon>Vertebrata</taxon>
        <taxon>Euteleostomi</taxon>
        <taxon>Actinopterygii</taxon>
        <taxon>Neopterygii</taxon>
        <taxon>Teleostei</taxon>
        <taxon>Ostariophysi</taxon>
        <taxon>Cypriniformes</taxon>
        <taxon>Cyprinidae</taxon>
        <taxon>Labeoninae</taxon>
        <taxon>Labeonini</taxon>
        <taxon>Cirrhinus</taxon>
    </lineage>
</organism>
<feature type="coiled-coil region" evidence="1">
    <location>
        <begin position="17"/>
        <end position="51"/>
    </location>
</feature>
<name>A0ABD0R4X0_CIRMR</name>
<sequence length="61" mass="7201">LHRFLRDEEDATITALRKEEEQKTQMMKAKLEEMNRHISALSCTIKDMEETMKASDISFLK</sequence>
<dbReference type="AlphaFoldDB" id="A0ABD0R4X0"/>
<feature type="non-terminal residue" evidence="2">
    <location>
        <position position="61"/>
    </location>
</feature>